<dbReference type="InterPro" id="IPR036638">
    <property type="entry name" value="HLH_DNA-bd_sf"/>
</dbReference>
<comment type="caution">
    <text evidence="6">The sequence shown here is derived from an EMBL/GenBank/DDBJ whole genome shotgun (WGS) entry which is preliminary data.</text>
</comment>
<keyword evidence="3" id="KW-0804">Transcription</keyword>
<name>A0ABC8KZR0_ERUVS</name>
<sequence length="100" mass="11299">MKQFQRESTRATTLSIGDNHSKEFHDLHVQKTYGMVHRQTSLGVTVSSEVNGIDNNSVVIKKLIHNANERDRRKKTNSVFSALRSCLPGSDTSSEYVSYQ</sequence>
<dbReference type="InterPro" id="IPR011598">
    <property type="entry name" value="bHLH_dom"/>
</dbReference>
<comment type="subcellular location">
    <subcellularLocation>
        <location evidence="1">Nucleus</location>
    </subcellularLocation>
</comment>
<organism evidence="6 7">
    <name type="scientific">Eruca vesicaria subsp. sativa</name>
    <name type="common">Garden rocket</name>
    <name type="synonym">Eruca sativa</name>
    <dbReference type="NCBI Taxonomy" id="29727"/>
    <lineage>
        <taxon>Eukaryota</taxon>
        <taxon>Viridiplantae</taxon>
        <taxon>Streptophyta</taxon>
        <taxon>Embryophyta</taxon>
        <taxon>Tracheophyta</taxon>
        <taxon>Spermatophyta</taxon>
        <taxon>Magnoliopsida</taxon>
        <taxon>eudicotyledons</taxon>
        <taxon>Gunneridae</taxon>
        <taxon>Pentapetalae</taxon>
        <taxon>rosids</taxon>
        <taxon>malvids</taxon>
        <taxon>Brassicales</taxon>
        <taxon>Brassicaceae</taxon>
        <taxon>Brassiceae</taxon>
        <taxon>Eruca</taxon>
    </lineage>
</organism>
<dbReference type="PROSITE" id="PS50888">
    <property type="entry name" value="BHLH"/>
    <property type="match status" value="1"/>
</dbReference>
<keyword evidence="2" id="KW-0805">Transcription regulation</keyword>
<evidence type="ECO:0000313" key="6">
    <source>
        <dbReference type="EMBL" id="CAH8362952.1"/>
    </source>
</evidence>
<evidence type="ECO:0000256" key="2">
    <source>
        <dbReference type="ARBA" id="ARBA00023015"/>
    </source>
</evidence>
<evidence type="ECO:0000256" key="1">
    <source>
        <dbReference type="ARBA" id="ARBA00004123"/>
    </source>
</evidence>
<proteinExistence type="predicted"/>
<evidence type="ECO:0000256" key="3">
    <source>
        <dbReference type="ARBA" id="ARBA00023163"/>
    </source>
</evidence>
<evidence type="ECO:0000313" key="7">
    <source>
        <dbReference type="Proteomes" id="UP001642260"/>
    </source>
</evidence>
<reference evidence="6 7" key="1">
    <citation type="submission" date="2022-03" db="EMBL/GenBank/DDBJ databases">
        <authorList>
            <person name="Macdonald S."/>
            <person name="Ahmed S."/>
            <person name="Newling K."/>
        </authorList>
    </citation>
    <scope>NUCLEOTIDE SEQUENCE [LARGE SCALE GENOMIC DNA]</scope>
</reference>
<protein>
    <recommendedName>
        <fullName evidence="5">BHLH domain-containing protein</fullName>
    </recommendedName>
</protein>
<gene>
    <name evidence="6" type="ORF">ERUC_LOCUS28708</name>
</gene>
<dbReference type="AlphaFoldDB" id="A0ABC8KZR0"/>
<dbReference type="Pfam" id="PF00010">
    <property type="entry name" value="HLH"/>
    <property type="match status" value="1"/>
</dbReference>
<evidence type="ECO:0000259" key="5">
    <source>
        <dbReference type="PROSITE" id="PS50888"/>
    </source>
</evidence>
<dbReference type="SUPFAM" id="SSF47459">
    <property type="entry name" value="HLH, helix-loop-helix DNA-binding domain"/>
    <property type="match status" value="1"/>
</dbReference>
<feature type="domain" description="BHLH" evidence="5">
    <location>
        <begin position="60"/>
        <end position="100"/>
    </location>
</feature>
<dbReference type="Proteomes" id="UP001642260">
    <property type="component" value="Unassembled WGS sequence"/>
</dbReference>
<evidence type="ECO:0000256" key="4">
    <source>
        <dbReference type="ARBA" id="ARBA00023242"/>
    </source>
</evidence>
<dbReference type="Gene3D" id="4.10.280.10">
    <property type="entry name" value="Helix-loop-helix DNA-binding domain"/>
    <property type="match status" value="1"/>
</dbReference>
<keyword evidence="4" id="KW-0539">Nucleus</keyword>
<accession>A0ABC8KZR0</accession>
<dbReference type="GO" id="GO:0005634">
    <property type="term" value="C:nucleus"/>
    <property type="evidence" value="ECO:0007669"/>
    <property type="project" value="UniProtKB-SubCell"/>
</dbReference>
<keyword evidence="7" id="KW-1185">Reference proteome</keyword>
<dbReference type="EMBL" id="CAKOAT010347376">
    <property type="protein sequence ID" value="CAH8362952.1"/>
    <property type="molecule type" value="Genomic_DNA"/>
</dbReference>